<keyword evidence="3" id="KW-1185">Reference proteome</keyword>
<protein>
    <submittedName>
        <fullName evidence="2">Uncharacterized protein</fullName>
    </submittedName>
</protein>
<feature type="compositionally biased region" description="Polar residues" evidence="1">
    <location>
        <begin position="208"/>
        <end position="219"/>
    </location>
</feature>
<feature type="compositionally biased region" description="Basic and acidic residues" evidence="1">
    <location>
        <begin position="177"/>
        <end position="190"/>
    </location>
</feature>
<reference evidence="2" key="2">
    <citation type="journal article" date="2020" name="Nat. Commun.">
        <title>Large-scale genome sequencing of mycorrhizal fungi provides insights into the early evolution of symbiotic traits.</title>
        <authorList>
            <person name="Miyauchi S."/>
            <person name="Kiss E."/>
            <person name="Kuo A."/>
            <person name="Drula E."/>
            <person name="Kohler A."/>
            <person name="Sanchez-Garcia M."/>
            <person name="Morin E."/>
            <person name="Andreopoulos B."/>
            <person name="Barry K.W."/>
            <person name="Bonito G."/>
            <person name="Buee M."/>
            <person name="Carver A."/>
            <person name="Chen C."/>
            <person name="Cichocki N."/>
            <person name="Clum A."/>
            <person name="Culley D."/>
            <person name="Crous P.W."/>
            <person name="Fauchery L."/>
            <person name="Girlanda M."/>
            <person name="Hayes R.D."/>
            <person name="Keri Z."/>
            <person name="LaButti K."/>
            <person name="Lipzen A."/>
            <person name="Lombard V."/>
            <person name="Magnuson J."/>
            <person name="Maillard F."/>
            <person name="Murat C."/>
            <person name="Nolan M."/>
            <person name="Ohm R.A."/>
            <person name="Pangilinan J."/>
            <person name="Pereira M.F."/>
            <person name="Perotto S."/>
            <person name="Peter M."/>
            <person name="Pfister S."/>
            <person name="Riley R."/>
            <person name="Sitrit Y."/>
            <person name="Stielow J.B."/>
            <person name="Szollosi G."/>
            <person name="Zifcakova L."/>
            <person name="Stursova M."/>
            <person name="Spatafora J.W."/>
            <person name="Tedersoo L."/>
            <person name="Vaario L.M."/>
            <person name="Yamada A."/>
            <person name="Yan M."/>
            <person name="Wang P."/>
            <person name="Xu J."/>
            <person name="Bruns T."/>
            <person name="Baldrian P."/>
            <person name="Vilgalys R."/>
            <person name="Dunand C."/>
            <person name="Henrissat B."/>
            <person name="Grigoriev I.V."/>
            <person name="Hibbett D."/>
            <person name="Nagy L.G."/>
            <person name="Martin F.M."/>
        </authorList>
    </citation>
    <scope>NUCLEOTIDE SEQUENCE</scope>
    <source>
        <strain evidence="2">Prilba</strain>
    </source>
</reference>
<dbReference type="AlphaFoldDB" id="A0A9P5TDB3"/>
<reference evidence="2" key="1">
    <citation type="submission" date="2019-10" db="EMBL/GenBank/DDBJ databases">
        <authorList>
            <consortium name="DOE Joint Genome Institute"/>
            <person name="Kuo A."/>
            <person name="Miyauchi S."/>
            <person name="Kiss E."/>
            <person name="Drula E."/>
            <person name="Kohler A."/>
            <person name="Sanchez-Garcia M."/>
            <person name="Andreopoulos B."/>
            <person name="Barry K.W."/>
            <person name="Bonito G."/>
            <person name="Buee M."/>
            <person name="Carver A."/>
            <person name="Chen C."/>
            <person name="Cichocki N."/>
            <person name="Clum A."/>
            <person name="Culley D."/>
            <person name="Crous P.W."/>
            <person name="Fauchery L."/>
            <person name="Girlanda M."/>
            <person name="Hayes R."/>
            <person name="Keri Z."/>
            <person name="LaButti K."/>
            <person name="Lipzen A."/>
            <person name="Lombard V."/>
            <person name="Magnuson J."/>
            <person name="Maillard F."/>
            <person name="Morin E."/>
            <person name="Murat C."/>
            <person name="Nolan M."/>
            <person name="Ohm R."/>
            <person name="Pangilinan J."/>
            <person name="Pereira M."/>
            <person name="Perotto S."/>
            <person name="Peter M."/>
            <person name="Riley R."/>
            <person name="Sitrit Y."/>
            <person name="Stielow B."/>
            <person name="Szollosi G."/>
            <person name="Zifcakova L."/>
            <person name="Stursova M."/>
            <person name="Spatafora J.W."/>
            <person name="Tedersoo L."/>
            <person name="Vaario L.-M."/>
            <person name="Yamada A."/>
            <person name="Yan M."/>
            <person name="Wang P."/>
            <person name="Xu J."/>
            <person name="Bruns T."/>
            <person name="Baldrian P."/>
            <person name="Vilgalys R."/>
            <person name="Henrissat B."/>
            <person name="Grigoriev I.V."/>
            <person name="Hibbett D."/>
            <person name="Nagy L.G."/>
            <person name="Martin F.M."/>
        </authorList>
    </citation>
    <scope>NUCLEOTIDE SEQUENCE</scope>
    <source>
        <strain evidence="2">Prilba</strain>
    </source>
</reference>
<evidence type="ECO:0000313" key="2">
    <source>
        <dbReference type="EMBL" id="KAF8485327.1"/>
    </source>
</evidence>
<organism evidence="2 3">
    <name type="scientific">Russula ochroleuca</name>
    <dbReference type="NCBI Taxonomy" id="152965"/>
    <lineage>
        <taxon>Eukaryota</taxon>
        <taxon>Fungi</taxon>
        <taxon>Dikarya</taxon>
        <taxon>Basidiomycota</taxon>
        <taxon>Agaricomycotina</taxon>
        <taxon>Agaricomycetes</taxon>
        <taxon>Russulales</taxon>
        <taxon>Russulaceae</taxon>
        <taxon>Russula</taxon>
    </lineage>
</organism>
<accession>A0A9P5TDB3</accession>
<dbReference type="Proteomes" id="UP000759537">
    <property type="component" value="Unassembled WGS sequence"/>
</dbReference>
<name>A0A9P5TDB3_9AGAM</name>
<dbReference type="EMBL" id="WHVB01000003">
    <property type="protein sequence ID" value="KAF8485327.1"/>
    <property type="molecule type" value="Genomic_DNA"/>
</dbReference>
<comment type="caution">
    <text evidence="2">The sequence shown here is derived from an EMBL/GenBank/DDBJ whole genome shotgun (WGS) entry which is preliminary data.</text>
</comment>
<feature type="region of interest" description="Disordered" evidence="1">
    <location>
        <begin position="177"/>
        <end position="234"/>
    </location>
</feature>
<evidence type="ECO:0000313" key="3">
    <source>
        <dbReference type="Proteomes" id="UP000759537"/>
    </source>
</evidence>
<proteinExistence type="predicted"/>
<gene>
    <name evidence="2" type="ORF">DFH94DRAFT_679781</name>
</gene>
<sequence>MYISVVRRTERWKYLSCQEHTQTTDRRRGSHEIKAVVDGSTIDHKRGDQRSDSYRTFITSVQTDRGYSTPSQADAADRVGGGSYSRIVFAMLDPTIGARKFIMLPGTEEESAVHYKKASERKPKKFIVGAINLCGARKTYGKYITYFFTQQCRAGSDEKKDGCGWMDAVVDHIKQKKTDGRAGIRGSERGARKRTHMFGKGDYKPRGDSTTPYPITSPQGRKLGPALSESCDKDGWRSGSQWGFVSLSKGDAETDRQDESRSVEQWHGCTLVLVLCPLDEGKAQQCDRMRTLRCDLYTREIADTAPHMTQTKTYGAVEENVRIDEPHGAHMSEILHTSTKRIHLKRGNGATQGGSGAGRGGARIGRKTSQHTVMTGWIVADDENGSVGGSGRPSACIESLWGGMIDLVTSNELAGYYASRYGHCTVD</sequence>
<evidence type="ECO:0000256" key="1">
    <source>
        <dbReference type="SAM" id="MobiDB-lite"/>
    </source>
</evidence>